<comment type="caution">
    <text evidence="1">The sequence shown here is derived from an EMBL/GenBank/DDBJ whole genome shotgun (WGS) entry which is preliminary data.</text>
</comment>
<keyword evidence="2" id="KW-1185">Reference proteome</keyword>
<dbReference type="AlphaFoldDB" id="A0A8X7BU27"/>
<gene>
    <name evidence="1" type="primary">NCL1_47421</name>
    <name evidence="1" type="ORF">TNIN_482391</name>
</gene>
<dbReference type="Proteomes" id="UP000886998">
    <property type="component" value="Unassembled WGS sequence"/>
</dbReference>
<organism evidence="1 2">
    <name type="scientific">Trichonephila inaurata madagascariensis</name>
    <dbReference type="NCBI Taxonomy" id="2747483"/>
    <lineage>
        <taxon>Eukaryota</taxon>
        <taxon>Metazoa</taxon>
        <taxon>Ecdysozoa</taxon>
        <taxon>Arthropoda</taxon>
        <taxon>Chelicerata</taxon>
        <taxon>Arachnida</taxon>
        <taxon>Araneae</taxon>
        <taxon>Araneomorphae</taxon>
        <taxon>Entelegynae</taxon>
        <taxon>Araneoidea</taxon>
        <taxon>Nephilidae</taxon>
        <taxon>Trichonephila</taxon>
        <taxon>Trichonephila inaurata</taxon>
    </lineage>
</organism>
<dbReference type="EMBL" id="BMAV01003929">
    <property type="protein sequence ID" value="GFY43905.1"/>
    <property type="molecule type" value="Genomic_DNA"/>
</dbReference>
<accession>A0A8X7BU27</accession>
<feature type="non-terminal residue" evidence="1">
    <location>
        <position position="1"/>
    </location>
</feature>
<reference evidence="1" key="1">
    <citation type="submission" date="2020-08" db="EMBL/GenBank/DDBJ databases">
        <title>Multicomponent nature underlies the extraordinary mechanical properties of spider dragline silk.</title>
        <authorList>
            <person name="Kono N."/>
            <person name="Nakamura H."/>
            <person name="Mori M."/>
            <person name="Yoshida Y."/>
            <person name="Ohtoshi R."/>
            <person name="Malay A.D."/>
            <person name="Moran D.A.P."/>
            <person name="Tomita M."/>
            <person name="Numata K."/>
            <person name="Arakawa K."/>
        </authorList>
    </citation>
    <scope>NUCLEOTIDE SEQUENCE</scope>
</reference>
<evidence type="ECO:0000313" key="2">
    <source>
        <dbReference type="Proteomes" id="UP000886998"/>
    </source>
</evidence>
<name>A0A8X7BU27_9ARAC</name>
<proteinExistence type="predicted"/>
<sequence>DRPTHSDLVAVKCLTGKAGDQERCDNYIACVNKFPKRIQDVFHMCYLLCSANNIPPKSDLSDDELKQFHEFKKCVHKEGEKCFKERGYPS</sequence>
<protein>
    <submittedName>
        <fullName evidence="1">Uncharacterized protein</fullName>
    </submittedName>
</protein>
<evidence type="ECO:0000313" key="1">
    <source>
        <dbReference type="EMBL" id="GFY43905.1"/>
    </source>
</evidence>